<dbReference type="AlphaFoldDB" id="A0A4P5NS42"/>
<dbReference type="OrthoDB" id="7279769at2"/>
<evidence type="ECO:0000313" key="1">
    <source>
        <dbReference type="EMBL" id="GCE84530.1"/>
    </source>
</evidence>
<comment type="caution">
    <text evidence="1">The sequence shown here is derived from an EMBL/GenBank/DDBJ whole genome shotgun (WGS) entry which is preliminary data.</text>
</comment>
<dbReference type="EMBL" id="BDLU01000058">
    <property type="protein sequence ID" value="GCE84530.1"/>
    <property type="molecule type" value="Genomic_DNA"/>
</dbReference>
<reference evidence="2" key="1">
    <citation type="submission" date="2017-01" db="EMBL/GenBank/DDBJ databases">
        <title>Komagataeibacter sp. MSKU9 whole genome sequencing project.</title>
        <authorList>
            <person name="Matsutani M."/>
            <person name="Naloka K."/>
            <person name="Theeragool G."/>
            <person name="Yakushi T."/>
            <person name="Matsushita K."/>
        </authorList>
    </citation>
    <scope>NUCLEOTIDE SEQUENCE [LARGE SCALE GENOMIC DNA]</scope>
    <source>
        <strain evidence="2">MSKU9</strain>
    </source>
</reference>
<proteinExistence type="predicted"/>
<dbReference type="Proteomes" id="UP000315095">
    <property type="component" value="Unassembled WGS sequence"/>
</dbReference>
<dbReference type="RefSeq" id="WP_141261929.1">
    <property type="nucleotide sequence ID" value="NZ_BDLU01000058.1"/>
</dbReference>
<protein>
    <submittedName>
        <fullName evidence="1">Uncharacterized protein</fullName>
    </submittedName>
</protein>
<sequence>MGCRTDNLPGLTSNPLETEIRGGFFVLAHALVGVAQGASLSRQPGQGGAVARLVAGPGSWLRASVQQLGQSPERDYILRGGTMEFDSKGPLHVLWTRVGVEEPGGALILGRRTPDAGLLLVDLTFHADLVRIQLEIVFRQVPRVTATYDGIADVTLIGLLGNGVSSLDRNVWSVVRLPGNVCGLSPENSELIMSDDGRSELYMCSFVAQNSEDTYITIRKKTII</sequence>
<organism evidence="1 2">
    <name type="scientific">Komagataeibacter diospyri</name>
    <dbReference type="NCBI Taxonomy" id="1932662"/>
    <lineage>
        <taxon>Bacteria</taxon>
        <taxon>Pseudomonadati</taxon>
        <taxon>Pseudomonadota</taxon>
        <taxon>Alphaproteobacteria</taxon>
        <taxon>Acetobacterales</taxon>
        <taxon>Acetobacteraceae</taxon>
        <taxon>Komagataeibacter</taxon>
    </lineage>
</organism>
<gene>
    <name evidence="1" type="ORF">MSKU9_2671</name>
</gene>
<evidence type="ECO:0000313" key="2">
    <source>
        <dbReference type="Proteomes" id="UP000315095"/>
    </source>
</evidence>
<keyword evidence="2" id="KW-1185">Reference proteome</keyword>
<name>A0A4P5NS42_9PROT</name>
<accession>A0A4P5NS42</accession>